<organism evidence="1 2">
    <name type="scientific">Adineta steineri</name>
    <dbReference type="NCBI Taxonomy" id="433720"/>
    <lineage>
        <taxon>Eukaryota</taxon>
        <taxon>Metazoa</taxon>
        <taxon>Spiralia</taxon>
        <taxon>Gnathifera</taxon>
        <taxon>Rotifera</taxon>
        <taxon>Eurotatoria</taxon>
        <taxon>Bdelloidea</taxon>
        <taxon>Adinetida</taxon>
        <taxon>Adinetidae</taxon>
        <taxon>Adineta</taxon>
    </lineage>
</organism>
<evidence type="ECO:0000313" key="2">
    <source>
        <dbReference type="Proteomes" id="UP000663832"/>
    </source>
</evidence>
<sequence>MTDRTLIEKIKRQIATATNLNKLFENEKFLNELKNLSSTGQLEIFKEHKDKFIELSKNPQSAIAQWTGNLPNTDTVIQQGQKLIENVRHSLK</sequence>
<proteinExistence type="predicted"/>
<dbReference type="OrthoDB" id="10011364at2759"/>
<dbReference type="AlphaFoldDB" id="A0A813T6S1"/>
<gene>
    <name evidence="1" type="ORF">QVE165_LOCUS4536</name>
</gene>
<reference evidence="1" key="1">
    <citation type="submission" date="2021-02" db="EMBL/GenBank/DDBJ databases">
        <authorList>
            <person name="Nowell W R."/>
        </authorList>
    </citation>
    <scope>NUCLEOTIDE SEQUENCE</scope>
</reference>
<name>A0A813T6S1_9BILA</name>
<dbReference type="Proteomes" id="UP000663832">
    <property type="component" value="Unassembled WGS sequence"/>
</dbReference>
<evidence type="ECO:0000313" key="1">
    <source>
        <dbReference type="EMBL" id="CAF0807134.1"/>
    </source>
</evidence>
<protein>
    <submittedName>
        <fullName evidence="1">Uncharacterized protein</fullName>
    </submittedName>
</protein>
<keyword evidence="2" id="KW-1185">Reference proteome</keyword>
<accession>A0A813T6S1</accession>
<dbReference type="EMBL" id="CAJNOM010000017">
    <property type="protein sequence ID" value="CAF0807134.1"/>
    <property type="molecule type" value="Genomic_DNA"/>
</dbReference>
<comment type="caution">
    <text evidence="1">The sequence shown here is derived from an EMBL/GenBank/DDBJ whole genome shotgun (WGS) entry which is preliminary data.</text>
</comment>